<dbReference type="InterPro" id="IPR004794">
    <property type="entry name" value="Eubact_RibD"/>
</dbReference>
<evidence type="ECO:0000256" key="18">
    <source>
        <dbReference type="PIRSR" id="PIRSR006769-3"/>
    </source>
</evidence>
<dbReference type="EMBL" id="BMLG01000010">
    <property type="protein sequence ID" value="GGM34043.1"/>
    <property type="molecule type" value="Genomic_DNA"/>
</dbReference>
<dbReference type="Pfam" id="PF00383">
    <property type="entry name" value="dCMP_cyt_deam_1"/>
    <property type="match status" value="1"/>
</dbReference>
<comment type="pathway">
    <text evidence="2 15">Cofactor biosynthesis; riboflavin biosynthesis; 5-amino-6-(D-ribitylamino)uracil from GTP: step 2/4.</text>
</comment>
<comment type="catalytic activity">
    <reaction evidence="13 15">
        <text>5-amino-6-(5-phospho-D-ribitylamino)uracil + NADP(+) = 5-amino-6-(5-phospho-D-ribosylamino)uracil + NADPH + H(+)</text>
        <dbReference type="Rhea" id="RHEA:17845"/>
        <dbReference type="ChEBI" id="CHEBI:15378"/>
        <dbReference type="ChEBI" id="CHEBI:57783"/>
        <dbReference type="ChEBI" id="CHEBI:58349"/>
        <dbReference type="ChEBI" id="CHEBI:58421"/>
        <dbReference type="ChEBI" id="CHEBI:58453"/>
        <dbReference type="EC" id="1.1.1.193"/>
    </reaction>
</comment>
<name>A0A917TRQ3_9BACI</name>
<dbReference type="PANTHER" id="PTHR38011">
    <property type="entry name" value="DIHYDROFOLATE REDUCTASE FAMILY PROTEIN (AFU_ORTHOLOGUE AFUA_8G06820)"/>
    <property type="match status" value="1"/>
</dbReference>
<sequence length="362" mass="39358">MMKEAYMDLALSLAESTIGQTSPNPSVGSVVVKDGKILGMGSHLRAGEAHAEVIALQQAGEEAEGADVYVTLEPCAHFGKTPPCANLLVERKVKKVYIACVDPNPEVAGKGIKKLEQAGIEVEVGLREEKALEINRSFFYYMKHKRPFVTLKAAMTIDGKTATANGDSKWITAEKAREDVHKQRAIYDAIMVGSNTVKHDNPRLTTRLPQGGKNPIRIILDTNLSLSPDANIFDDEAPTWIICGKDADTTNFKAKHPHVKLIQLQTEKLNLNDVLAAIGVQGIQSLYVEGGSTVHGSFVKEKLFQECHWYIAPKLLTGNDAIPVVGGVAPENMSEATDLEIISLEQIGSDIKVIARPKQEGN</sequence>
<evidence type="ECO:0000256" key="9">
    <source>
        <dbReference type="ARBA" id="ARBA00022833"/>
    </source>
</evidence>
<dbReference type="CDD" id="cd01284">
    <property type="entry name" value="Riboflavin_deaminase-reductase"/>
    <property type="match status" value="1"/>
</dbReference>
<dbReference type="Gene3D" id="3.40.430.10">
    <property type="entry name" value="Dihydrofolate Reductase, subunit A"/>
    <property type="match status" value="1"/>
</dbReference>
<dbReference type="InterPro" id="IPR024072">
    <property type="entry name" value="DHFR-like_dom_sf"/>
</dbReference>
<evidence type="ECO:0000256" key="6">
    <source>
        <dbReference type="ARBA" id="ARBA00022619"/>
    </source>
</evidence>
<feature type="binding site" evidence="17">
    <location>
        <position position="222"/>
    </location>
    <ligand>
        <name>NADP(+)</name>
        <dbReference type="ChEBI" id="CHEBI:58349"/>
    </ligand>
</feature>
<comment type="function">
    <text evidence="1 15">Converts 2,5-diamino-6-(ribosylamino)-4(3h)-pyrimidinone 5'-phosphate into 5-amino-6-(ribosylamino)-2,4(1h,3h)-pyrimidinedione 5'-phosphate.</text>
</comment>
<feature type="domain" description="CMP/dCMP-type deaminase" evidence="19">
    <location>
        <begin position="1"/>
        <end position="123"/>
    </location>
</feature>
<dbReference type="InterPro" id="IPR016193">
    <property type="entry name" value="Cytidine_deaminase-like"/>
</dbReference>
<evidence type="ECO:0000256" key="7">
    <source>
        <dbReference type="ARBA" id="ARBA00022723"/>
    </source>
</evidence>
<feature type="binding site" evidence="17">
    <location>
        <position position="184"/>
    </location>
    <ligand>
        <name>substrate</name>
    </ligand>
</feature>
<dbReference type="FunFam" id="3.40.140.10:FF:000025">
    <property type="entry name" value="Riboflavin biosynthesis protein RibD"/>
    <property type="match status" value="1"/>
</dbReference>
<protein>
    <recommendedName>
        <fullName evidence="15">Riboflavin biosynthesis protein RibD</fullName>
    </recommendedName>
    <domain>
        <recommendedName>
            <fullName evidence="15">Diaminohydroxyphosphoribosylaminopyrimidine deaminase</fullName>
            <shortName evidence="15">DRAP deaminase</shortName>
            <ecNumber evidence="15">3.5.4.26</ecNumber>
        </recommendedName>
        <alternativeName>
            <fullName evidence="15">Riboflavin-specific deaminase</fullName>
        </alternativeName>
    </domain>
    <domain>
        <recommendedName>
            <fullName evidence="15">5-amino-6-(5-phosphoribosylamino)uracil reductase</fullName>
            <ecNumber evidence="15">1.1.1.193</ecNumber>
        </recommendedName>
        <alternativeName>
            <fullName evidence="15">HTP reductase</fullName>
        </alternativeName>
    </domain>
</protein>
<feature type="binding site" evidence="17">
    <location>
        <position position="289"/>
    </location>
    <ligand>
        <name>substrate</name>
    </ligand>
</feature>
<dbReference type="EC" id="3.5.4.26" evidence="15"/>
<gene>
    <name evidence="20" type="primary">ribD</name>
    <name evidence="20" type="ORF">GCM10011351_19980</name>
</gene>
<evidence type="ECO:0000256" key="2">
    <source>
        <dbReference type="ARBA" id="ARBA00004882"/>
    </source>
</evidence>
<keyword evidence="11 15" id="KW-0560">Oxidoreductase</keyword>
<dbReference type="NCBIfam" id="TIGR00227">
    <property type="entry name" value="ribD_Cterm"/>
    <property type="match status" value="1"/>
</dbReference>
<dbReference type="PIRSF" id="PIRSF006769">
    <property type="entry name" value="RibD"/>
    <property type="match status" value="1"/>
</dbReference>
<comment type="caution">
    <text evidence="20">The sequence shown here is derived from an EMBL/GenBank/DDBJ whole genome shotgun (WGS) entry which is preliminary data.</text>
</comment>
<dbReference type="EC" id="1.1.1.193" evidence="15"/>
<evidence type="ECO:0000313" key="21">
    <source>
        <dbReference type="Proteomes" id="UP000618460"/>
    </source>
</evidence>
<accession>A0A917TRQ3</accession>
<feature type="binding site" evidence="17">
    <location>
        <position position="204"/>
    </location>
    <ligand>
        <name>substrate</name>
    </ligand>
</feature>
<evidence type="ECO:0000256" key="15">
    <source>
        <dbReference type="PIRNR" id="PIRNR006769"/>
    </source>
</evidence>
<dbReference type="Pfam" id="PF01872">
    <property type="entry name" value="RibD_C"/>
    <property type="match status" value="1"/>
</dbReference>
<dbReference type="PROSITE" id="PS51747">
    <property type="entry name" value="CYT_DCMP_DEAMINASES_2"/>
    <property type="match status" value="1"/>
</dbReference>
<dbReference type="RefSeq" id="WP_117155367.1">
    <property type="nucleotide sequence ID" value="NZ_BMLG01000010.1"/>
</dbReference>
<dbReference type="Gene3D" id="3.40.140.10">
    <property type="entry name" value="Cytidine Deaminase, domain 2"/>
    <property type="match status" value="1"/>
</dbReference>
<feature type="binding site" evidence="17">
    <location>
        <position position="168"/>
    </location>
    <ligand>
        <name>substrate</name>
    </ligand>
</feature>
<evidence type="ECO:0000256" key="4">
    <source>
        <dbReference type="ARBA" id="ARBA00005259"/>
    </source>
</evidence>
<evidence type="ECO:0000256" key="16">
    <source>
        <dbReference type="PIRSR" id="PIRSR006769-1"/>
    </source>
</evidence>
<dbReference type="PROSITE" id="PS00903">
    <property type="entry name" value="CYT_DCMP_DEAMINASES_1"/>
    <property type="match status" value="1"/>
</dbReference>
<feature type="binding site" evidence="17">
    <location>
        <position position="196"/>
    </location>
    <ligand>
        <name>NADP(+)</name>
        <dbReference type="ChEBI" id="CHEBI:58349"/>
    </ligand>
</feature>
<dbReference type="InterPro" id="IPR002125">
    <property type="entry name" value="CMP_dCMP_dom"/>
</dbReference>
<dbReference type="GO" id="GO:0008835">
    <property type="term" value="F:diaminohydroxyphosphoribosylaminopyrimidine deaminase activity"/>
    <property type="evidence" value="ECO:0007669"/>
    <property type="project" value="UniProtKB-EC"/>
</dbReference>
<keyword evidence="9 15" id="KW-0862">Zinc</keyword>
<evidence type="ECO:0000256" key="8">
    <source>
        <dbReference type="ARBA" id="ARBA00022801"/>
    </source>
</evidence>
<keyword evidence="21" id="KW-1185">Reference proteome</keyword>
<keyword evidence="12" id="KW-0511">Multifunctional enzyme</keyword>
<keyword evidence="10 15" id="KW-0521">NADP</keyword>
<evidence type="ECO:0000256" key="3">
    <source>
        <dbReference type="ARBA" id="ARBA00004910"/>
    </source>
</evidence>
<dbReference type="SUPFAM" id="SSF53927">
    <property type="entry name" value="Cytidine deaminase-like"/>
    <property type="match status" value="1"/>
</dbReference>
<evidence type="ECO:0000256" key="10">
    <source>
        <dbReference type="ARBA" id="ARBA00022857"/>
    </source>
</evidence>
<evidence type="ECO:0000259" key="19">
    <source>
        <dbReference type="PROSITE" id="PS51747"/>
    </source>
</evidence>
<organism evidence="20 21">
    <name type="scientific">Paraliobacillus quinghaiensis</name>
    <dbReference type="NCBI Taxonomy" id="470815"/>
    <lineage>
        <taxon>Bacteria</taxon>
        <taxon>Bacillati</taxon>
        <taxon>Bacillota</taxon>
        <taxon>Bacilli</taxon>
        <taxon>Bacillales</taxon>
        <taxon>Bacillaceae</taxon>
        <taxon>Paraliobacillus</taxon>
    </lineage>
</organism>
<evidence type="ECO:0000256" key="1">
    <source>
        <dbReference type="ARBA" id="ARBA00002151"/>
    </source>
</evidence>
<dbReference type="InterPro" id="IPR011549">
    <property type="entry name" value="RibD_C"/>
</dbReference>
<proteinExistence type="inferred from homology"/>
<feature type="binding site" evidence="17">
    <location>
        <position position="207"/>
    </location>
    <ligand>
        <name>substrate</name>
    </ligand>
</feature>
<evidence type="ECO:0000256" key="14">
    <source>
        <dbReference type="ARBA" id="ARBA00049886"/>
    </source>
</evidence>
<feature type="binding site" evidence="17">
    <location>
        <position position="170"/>
    </location>
    <ligand>
        <name>NADP(+)</name>
        <dbReference type="ChEBI" id="CHEBI:58349"/>
    </ligand>
</feature>
<evidence type="ECO:0000256" key="12">
    <source>
        <dbReference type="ARBA" id="ARBA00023268"/>
    </source>
</evidence>
<dbReference type="InterPro" id="IPR002734">
    <property type="entry name" value="RibDG_C"/>
</dbReference>
<evidence type="ECO:0000256" key="13">
    <source>
        <dbReference type="ARBA" id="ARBA00049861"/>
    </source>
</evidence>
<evidence type="ECO:0000256" key="5">
    <source>
        <dbReference type="ARBA" id="ARBA00007417"/>
    </source>
</evidence>
<comment type="cofactor">
    <cofactor evidence="15 18">
        <name>Zn(2+)</name>
        <dbReference type="ChEBI" id="CHEBI:29105"/>
    </cofactor>
    <text evidence="15 18">Binds 1 zinc ion.</text>
</comment>
<dbReference type="InterPro" id="IPR016192">
    <property type="entry name" value="APOBEC/CMP_deaminase_Zn-bd"/>
</dbReference>
<feature type="binding site" evidence="17">
    <location>
        <begin position="291"/>
        <end position="297"/>
    </location>
    <ligand>
        <name>NADP(+)</name>
        <dbReference type="ChEBI" id="CHEBI:58349"/>
    </ligand>
</feature>
<reference evidence="20" key="2">
    <citation type="submission" date="2020-09" db="EMBL/GenBank/DDBJ databases">
        <authorList>
            <person name="Sun Q."/>
            <person name="Zhou Y."/>
        </authorList>
    </citation>
    <scope>NUCLEOTIDE SEQUENCE</scope>
    <source>
        <strain evidence="20">CGMCC 1.6333</strain>
    </source>
</reference>
<comment type="pathway">
    <text evidence="3 15">Cofactor biosynthesis; riboflavin biosynthesis; 5-amino-6-(D-ribitylamino)uracil from GTP: step 3/4.</text>
</comment>
<feature type="binding site" evidence="18">
    <location>
        <position position="75"/>
    </location>
    <ligand>
        <name>Zn(2+)</name>
        <dbReference type="ChEBI" id="CHEBI:29105"/>
        <note>catalytic</note>
    </ligand>
</feature>
<feature type="active site" description="Proton donor" evidence="16">
    <location>
        <position position="52"/>
    </location>
</feature>
<dbReference type="AlphaFoldDB" id="A0A917TRQ3"/>
<evidence type="ECO:0000313" key="20">
    <source>
        <dbReference type="EMBL" id="GGM34043.1"/>
    </source>
</evidence>
<evidence type="ECO:0000256" key="11">
    <source>
        <dbReference type="ARBA" id="ARBA00023002"/>
    </source>
</evidence>
<feature type="binding site" evidence="17">
    <location>
        <position position="200"/>
    </location>
    <ligand>
        <name>NADP(+)</name>
        <dbReference type="ChEBI" id="CHEBI:58349"/>
    </ligand>
</feature>
<dbReference type="GO" id="GO:0008703">
    <property type="term" value="F:5-amino-6-(5-phosphoribosylamino)uracil reductase activity"/>
    <property type="evidence" value="ECO:0007669"/>
    <property type="project" value="UniProtKB-EC"/>
</dbReference>
<keyword evidence="6 15" id="KW-0686">Riboflavin biosynthesis</keyword>
<comment type="similarity">
    <text evidence="5 15">In the C-terminal section; belongs to the HTP reductase family.</text>
</comment>
<keyword evidence="8 15" id="KW-0378">Hydrolase</keyword>
<dbReference type="OrthoDB" id="9800865at2"/>
<dbReference type="GO" id="GO:0009231">
    <property type="term" value="P:riboflavin biosynthetic process"/>
    <property type="evidence" value="ECO:0007669"/>
    <property type="project" value="UniProtKB-KW"/>
</dbReference>
<keyword evidence="7 15" id="KW-0479">Metal-binding</keyword>
<feature type="binding site" evidence="18">
    <location>
        <position position="50"/>
    </location>
    <ligand>
        <name>Zn(2+)</name>
        <dbReference type="ChEBI" id="CHEBI:29105"/>
        <note>catalytic</note>
    </ligand>
</feature>
<evidence type="ECO:0000256" key="17">
    <source>
        <dbReference type="PIRSR" id="PIRSR006769-2"/>
    </source>
</evidence>
<dbReference type="SUPFAM" id="SSF53597">
    <property type="entry name" value="Dihydrofolate reductase-like"/>
    <property type="match status" value="1"/>
</dbReference>
<dbReference type="GO" id="GO:0050661">
    <property type="term" value="F:NADP binding"/>
    <property type="evidence" value="ECO:0007669"/>
    <property type="project" value="InterPro"/>
</dbReference>
<dbReference type="NCBIfam" id="TIGR00326">
    <property type="entry name" value="eubact_ribD"/>
    <property type="match status" value="1"/>
</dbReference>
<comment type="catalytic activity">
    <reaction evidence="14 15">
        <text>2,5-diamino-6-hydroxy-4-(5-phosphoribosylamino)-pyrimidine + H2O + H(+) = 5-amino-6-(5-phospho-D-ribosylamino)uracil + NH4(+)</text>
        <dbReference type="Rhea" id="RHEA:21868"/>
        <dbReference type="ChEBI" id="CHEBI:15377"/>
        <dbReference type="ChEBI" id="CHEBI:15378"/>
        <dbReference type="ChEBI" id="CHEBI:28938"/>
        <dbReference type="ChEBI" id="CHEBI:58453"/>
        <dbReference type="ChEBI" id="CHEBI:58614"/>
        <dbReference type="EC" id="3.5.4.26"/>
    </reaction>
</comment>
<reference evidence="20" key="1">
    <citation type="journal article" date="2014" name="Int. J. Syst. Evol. Microbiol.">
        <title>Complete genome sequence of Corynebacterium casei LMG S-19264T (=DSM 44701T), isolated from a smear-ripened cheese.</title>
        <authorList>
            <consortium name="US DOE Joint Genome Institute (JGI-PGF)"/>
            <person name="Walter F."/>
            <person name="Albersmeier A."/>
            <person name="Kalinowski J."/>
            <person name="Ruckert C."/>
        </authorList>
    </citation>
    <scope>NUCLEOTIDE SEQUENCE</scope>
    <source>
        <strain evidence="20">CGMCC 1.6333</strain>
    </source>
</reference>
<feature type="binding site" evidence="17">
    <location>
        <position position="154"/>
    </location>
    <ligand>
        <name>NADP(+)</name>
        <dbReference type="ChEBI" id="CHEBI:58349"/>
    </ligand>
</feature>
<dbReference type="PANTHER" id="PTHR38011:SF7">
    <property type="entry name" value="2,5-DIAMINO-6-RIBOSYLAMINO-4(3H)-PYRIMIDINONE 5'-PHOSPHATE REDUCTASE"/>
    <property type="match status" value="1"/>
</dbReference>
<dbReference type="InterPro" id="IPR050765">
    <property type="entry name" value="Riboflavin_Biosynth_HTPR"/>
</dbReference>
<feature type="binding site" evidence="18">
    <location>
        <position position="84"/>
    </location>
    <ligand>
        <name>Zn(2+)</name>
        <dbReference type="ChEBI" id="CHEBI:29105"/>
        <note>catalytic</note>
    </ligand>
</feature>
<dbReference type="GO" id="GO:0008270">
    <property type="term" value="F:zinc ion binding"/>
    <property type="evidence" value="ECO:0007669"/>
    <property type="project" value="InterPro"/>
</dbReference>
<dbReference type="Proteomes" id="UP000618460">
    <property type="component" value="Unassembled WGS sequence"/>
</dbReference>
<comment type="similarity">
    <text evidence="4 15">In the N-terminal section; belongs to the cytidine and deoxycytidylate deaminase family.</text>
</comment>